<protein>
    <submittedName>
        <fullName evidence="1">Uncharacterized protein</fullName>
    </submittedName>
</protein>
<keyword evidence="2" id="KW-1185">Reference proteome</keyword>
<organism evidence="1 2">
    <name type="scientific">Dyadobacter pollutisoli</name>
    <dbReference type="NCBI Taxonomy" id="2910158"/>
    <lineage>
        <taxon>Bacteria</taxon>
        <taxon>Pseudomonadati</taxon>
        <taxon>Bacteroidota</taxon>
        <taxon>Cytophagia</taxon>
        <taxon>Cytophagales</taxon>
        <taxon>Spirosomataceae</taxon>
        <taxon>Dyadobacter</taxon>
    </lineage>
</organism>
<dbReference type="InterPro" id="IPR053865">
    <property type="entry name" value="DUF6934"/>
</dbReference>
<evidence type="ECO:0000313" key="2">
    <source>
        <dbReference type="Proteomes" id="UP001164653"/>
    </source>
</evidence>
<dbReference type="AlphaFoldDB" id="A0A9E8N518"/>
<gene>
    <name evidence="1" type="ORF">ON006_16815</name>
</gene>
<sequence>MNKESYSYRKSGDANLYFFVSEGTYGNITKSVSITRILSEFTNLPGQEIYNLAFGDFKIINGQWMIDDSSRSNNGDMPKVIATVAKVAIEFMHKNETAILSFSGFMDKKSFELGRNQRTNLYQRAINSNFEELCKSFEIIGVVKDHIEEYVLGTKYDRILIKCKK</sequence>
<dbReference type="RefSeq" id="WP_244822760.1">
    <property type="nucleotide sequence ID" value="NZ_CP112998.1"/>
</dbReference>
<dbReference type="Proteomes" id="UP001164653">
    <property type="component" value="Chromosome"/>
</dbReference>
<evidence type="ECO:0000313" key="1">
    <source>
        <dbReference type="EMBL" id="WAC09413.1"/>
    </source>
</evidence>
<proteinExistence type="predicted"/>
<dbReference type="EMBL" id="CP112998">
    <property type="protein sequence ID" value="WAC09413.1"/>
    <property type="molecule type" value="Genomic_DNA"/>
</dbReference>
<accession>A0A9E8N518</accession>
<reference evidence="1" key="1">
    <citation type="submission" date="2022-11" db="EMBL/GenBank/DDBJ databases">
        <title>Dyadobacter pollutisoli sp. nov., isolated from plastic dumped soil.</title>
        <authorList>
            <person name="Kim J.M."/>
            <person name="Kim K.R."/>
            <person name="Lee J.K."/>
            <person name="Hao L."/>
            <person name="Jeon C.O."/>
        </authorList>
    </citation>
    <scope>NUCLEOTIDE SEQUENCE</scope>
    <source>
        <strain evidence="1">U1</strain>
    </source>
</reference>
<dbReference type="Pfam" id="PF22028">
    <property type="entry name" value="DUF6934"/>
    <property type="match status" value="1"/>
</dbReference>
<dbReference type="KEGG" id="dpf:ON006_16815"/>
<name>A0A9E8N518_9BACT</name>